<dbReference type="Gene3D" id="3.40.309.10">
    <property type="entry name" value="Aldehyde Dehydrogenase, Chain A, domain 2"/>
    <property type="match status" value="1"/>
</dbReference>
<accession>A0A974NHS6</accession>
<evidence type="ECO:0000313" key="9">
    <source>
        <dbReference type="EMBL" id="QQP87090.1"/>
    </source>
</evidence>
<dbReference type="Pfam" id="PF00171">
    <property type="entry name" value="Aldedh"/>
    <property type="match status" value="1"/>
</dbReference>
<dbReference type="GO" id="GO:0055129">
    <property type="term" value="P:L-proline biosynthetic process"/>
    <property type="evidence" value="ECO:0007669"/>
    <property type="project" value="UniProtKB-UniRule"/>
</dbReference>
<keyword evidence="10" id="KW-1185">Reference proteome</keyword>
<dbReference type="SUPFAM" id="SSF53720">
    <property type="entry name" value="ALDH-like"/>
    <property type="match status" value="1"/>
</dbReference>
<evidence type="ECO:0000256" key="1">
    <source>
        <dbReference type="ARBA" id="ARBA00004985"/>
    </source>
</evidence>
<dbReference type="InterPro" id="IPR000965">
    <property type="entry name" value="GPR_dom"/>
</dbReference>
<dbReference type="InterPro" id="IPR015590">
    <property type="entry name" value="Aldehyde_DH_dom"/>
</dbReference>
<dbReference type="PIRSF" id="PIRSF000151">
    <property type="entry name" value="GPR"/>
    <property type="match status" value="1"/>
</dbReference>
<evidence type="ECO:0000256" key="5">
    <source>
        <dbReference type="ARBA" id="ARBA00023002"/>
    </source>
</evidence>
<dbReference type="AlphaFoldDB" id="A0A974NHS6"/>
<comment type="function">
    <text evidence="7">Catalyzes the NADPH-dependent reduction of L-glutamate 5-phosphate into L-glutamate 5-semialdehyde and phosphate. The product spontaneously undergoes cyclization to form 1-pyrroline-5-carboxylate.</text>
</comment>
<dbReference type="PROSITE" id="PS01223">
    <property type="entry name" value="PROA"/>
    <property type="match status" value="1"/>
</dbReference>
<evidence type="ECO:0000313" key="10">
    <source>
        <dbReference type="Proteomes" id="UP000595278"/>
    </source>
</evidence>
<dbReference type="PANTHER" id="PTHR11063:SF8">
    <property type="entry name" value="DELTA-1-PYRROLINE-5-CARBOXYLATE SYNTHASE"/>
    <property type="match status" value="1"/>
</dbReference>
<dbReference type="Proteomes" id="UP000595278">
    <property type="component" value="Chromosome"/>
</dbReference>
<evidence type="ECO:0000256" key="2">
    <source>
        <dbReference type="ARBA" id="ARBA00022605"/>
    </source>
</evidence>
<dbReference type="HAMAP" id="MF_00412">
    <property type="entry name" value="ProA"/>
    <property type="match status" value="1"/>
</dbReference>
<dbReference type="InterPro" id="IPR016161">
    <property type="entry name" value="Ald_DH/histidinol_DH"/>
</dbReference>
<dbReference type="GO" id="GO:0005737">
    <property type="term" value="C:cytoplasm"/>
    <property type="evidence" value="ECO:0007669"/>
    <property type="project" value="UniProtKB-SubCell"/>
</dbReference>
<evidence type="ECO:0000256" key="4">
    <source>
        <dbReference type="ARBA" id="ARBA00022857"/>
    </source>
</evidence>
<dbReference type="InterPro" id="IPR016162">
    <property type="entry name" value="Ald_DH_N"/>
</dbReference>
<keyword evidence="5 7" id="KW-0560">Oxidoreductase</keyword>
<comment type="catalytic activity">
    <reaction evidence="6 7">
        <text>L-glutamate 5-semialdehyde + phosphate + NADP(+) = L-glutamyl 5-phosphate + NADPH + H(+)</text>
        <dbReference type="Rhea" id="RHEA:19541"/>
        <dbReference type="ChEBI" id="CHEBI:15378"/>
        <dbReference type="ChEBI" id="CHEBI:43474"/>
        <dbReference type="ChEBI" id="CHEBI:57783"/>
        <dbReference type="ChEBI" id="CHEBI:58066"/>
        <dbReference type="ChEBI" id="CHEBI:58274"/>
        <dbReference type="ChEBI" id="CHEBI:58349"/>
        <dbReference type="EC" id="1.2.1.41"/>
    </reaction>
</comment>
<dbReference type="Gene3D" id="3.40.605.10">
    <property type="entry name" value="Aldehyde Dehydrogenase, Chain A, domain 1"/>
    <property type="match status" value="1"/>
</dbReference>
<evidence type="ECO:0000259" key="8">
    <source>
        <dbReference type="Pfam" id="PF00171"/>
    </source>
</evidence>
<keyword evidence="2 7" id="KW-0028">Amino-acid biosynthesis</keyword>
<evidence type="ECO:0000256" key="6">
    <source>
        <dbReference type="ARBA" id="ARBA00049024"/>
    </source>
</evidence>
<keyword evidence="4 7" id="KW-0521">NADP</keyword>
<dbReference type="InterPro" id="IPR016163">
    <property type="entry name" value="Ald_DH_C"/>
</dbReference>
<comment type="pathway">
    <text evidence="1 7">Amino-acid biosynthesis; L-proline biosynthesis; L-glutamate 5-semialdehyde from L-glutamate: step 2/2.</text>
</comment>
<dbReference type="GO" id="GO:0050661">
    <property type="term" value="F:NADP binding"/>
    <property type="evidence" value="ECO:0007669"/>
    <property type="project" value="InterPro"/>
</dbReference>
<reference evidence="9 10" key="1">
    <citation type="submission" date="2021-01" db="EMBL/GenBank/DDBJ databases">
        <title>Entomomonas sp. F2A isolated from a house cricket (Acheta domesticus).</title>
        <authorList>
            <person name="Spergser J."/>
            <person name="Busse H.-J."/>
        </authorList>
    </citation>
    <scope>NUCLEOTIDE SEQUENCE [LARGE SCALE GENOMIC DNA]</scope>
    <source>
        <strain evidence="9 10">F2A</strain>
    </source>
</reference>
<sequence length="420" mass="45560">MMANITDYMHELGINARQAAQALVKATTAQKNKALQCIAGQLADAKETIQQANQQDLINGKKNGLSSALLDRLELTDARLEGMITGVKQVIALADPVGAIRDLKYTSSGLQIGKMRTPIGVIGMIYESRPNVTIDAAALCLKSGNAIILRGGSEAIHSNKAIAACIQQGLQQANLPAHCVQLVNTTDRQAVDLLITMPEYVDVIIPRGGKSLIQRISEHAKVPVIKHLDGVCHIYVDQYADLAKACKVAVNAKCYRYGICGAMETLLVDQAVAEKFLPIVAQQFIEKGVELRGCERTLSYLPTINKATEEDWFTEYLAAILAVRVVDNIEQAISHINYYGSHHTDSIITENTESVRRFLAEVDSSSVMHNTPTCFADGFEYGLGAEIGISTDKLHVRGPVGLEGLTTEKYIVLGDGQTRG</sequence>
<dbReference type="KEGG" id="eaz:JHT90_00485"/>
<dbReference type="InterPro" id="IPR020593">
    <property type="entry name" value="G-glutamylP_reductase_CS"/>
</dbReference>
<protein>
    <recommendedName>
        <fullName evidence="7">Gamma-glutamyl phosphate reductase</fullName>
        <shortName evidence="7">GPR</shortName>
        <ecNumber evidence="7">1.2.1.41</ecNumber>
    </recommendedName>
    <alternativeName>
        <fullName evidence="7">Glutamate-5-semialdehyde dehydrogenase</fullName>
    </alternativeName>
    <alternativeName>
        <fullName evidence="7">Glutamyl-gamma-semialdehyde dehydrogenase</fullName>
        <shortName evidence="7">GSA dehydrogenase</shortName>
    </alternativeName>
</protein>
<dbReference type="EC" id="1.2.1.41" evidence="7"/>
<dbReference type="NCBIfam" id="NF001221">
    <property type="entry name" value="PRK00197.1"/>
    <property type="match status" value="1"/>
</dbReference>
<dbReference type="CDD" id="cd07079">
    <property type="entry name" value="ALDH_F18-19_ProA-GPR"/>
    <property type="match status" value="1"/>
</dbReference>
<comment type="subcellular location">
    <subcellularLocation>
        <location evidence="7">Cytoplasm</location>
    </subcellularLocation>
</comment>
<dbReference type="NCBIfam" id="TIGR00407">
    <property type="entry name" value="proA"/>
    <property type="match status" value="1"/>
</dbReference>
<proteinExistence type="inferred from homology"/>
<evidence type="ECO:0000256" key="3">
    <source>
        <dbReference type="ARBA" id="ARBA00022650"/>
    </source>
</evidence>
<name>A0A974NHS6_9GAMM</name>
<keyword evidence="3 7" id="KW-0641">Proline biosynthesis</keyword>
<evidence type="ECO:0000256" key="7">
    <source>
        <dbReference type="HAMAP-Rule" id="MF_00412"/>
    </source>
</evidence>
<gene>
    <name evidence="7" type="primary">proA</name>
    <name evidence="9" type="ORF">JHT90_00485</name>
</gene>
<dbReference type="PANTHER" id="PTHR11063">
    <property type="entry name" value="GLUTAMATE SEMIALDEHYDE DEHYDROGENASE"/>
    <property type="match status" value="1"/>
</dbReference>
<comment type="similarity">
    <text evidence="7">Belongs to the gamma-glutamyl phosphate reductase family.</text>
</comment>
<dbReference type="GO" id="GO:0004350">
    <property type="term" value="F:glutamate-5-semialdehyde dehydrogenase activity"/>
    <property type="evidence" value="ECO:0007669"/>
    <property type="project" value="UniProtKB-UniRule"/>
</dbReference>
<dbReference type="InterPro" id="IPR012134">
    <property type="entry name" value="Glu-5-SA_DH"/>
</dbReference>
<organism evidence="9 10">
    <name type="scientific">Entomomonas asaccharolytica</name>
    <dbReference type="NCBI Taxonomy" id="2785331"/>
    <lineage>
        <taxon>Bacteria</taxon>
        <taxon>Pseudomonadati</taxon>
        <taxon>Pseudomonadota</taxon>
        <taxon>Gammaproteobacteria</taxon>
        <taxon>Pseudomonadales</taxon>
        <taxon>Pseudomonadaceae</taxon>
        <taxon>Entomomonas</taxon>
    </lineage>
</organism>
<dbReference type="FunFam" id="3.40.309.10:FF:000006">
    <property type="entry name" value="Gamma-glutamyl phosphate reductase"/>
    <property type="match status" value="1"/>
</dbReference>
<keyword evidence="7" id="KW-0963">Cytoplasm</keyword>
<dbReference type="EMBL" id="CP067393">
    <property type="protein sequence ID" value="QQP87090.1"/>
    <property type="molecule type" value="Genomic_DNA"/>
</dbReference>
<feature type="domain" description="Aldehyde dehydrogenase" evidence="8">
    <location>
        <begin position="16"/>
        <end position="284"/>
    </location>
</feature>